<gene>
    <name evidence="4" type="ORF">ES676_12860</name>
</gene>
<accession>A0A8H2QKI4</accession>
<evidence type="ECO:0000256" key="2">
    <source>
        <dbReference type="SAM" id="SignalP"/>
    </source>
</evidence>
<name>A0A8H2QKI4_9FLAO</name>
<proteinExistence type="predicted"/>
<dbReference type="RefSeq" id="WP_148370733.1">
    <property type="nucleotide sequence ID" value="NZ_VSKM01000016.1"/>
</dbReference>
<feature type="chain" id="PRO_5034277338" evidence="2">
    <location>
        <begin position="21"/>
        <end position="253"/>
    </location>
</feature>
<feature type="domain" description="Secretion system C-terminal sorting" evidence="3">
    <location>
        <begin position="183"/>
        <end position="252"/>
    </location>
</feature>
<dbReference type="EMBL" id="VSKM01000016">
    <property type="protein sequence ID" value="TYB70663.1"/>
    <property type="molecule type" value="Genomic_DNA"/>
</dbReference>
<protein>
    <submittedName>
        <fullName evidence="4">T9SS type A sorting domain-containing protein</fullName>
    </submittedName>
</protein>
<feature type="signal peptide" evidence="2">
    <location>
        <begin position="1"/>
        <end position="20"/>
    </location>
</feature>
<keyword evidence="1 2" id="KW-0732">Signal</keyword>
<dbReference type="AlphaFoldDB" id="A0A8H2QKI4"/>
<sequence length="253" mass="27004">MKKIYALLYFFSLFASSLLAQGTETFSNLGLSGSNYATGSYTGDNGVTWNYIECRDENGDANGAGIDGSAIMLRRSSDNSAISAQSGANGVGEISMKLYKGFTGDGPRSVELFVNGVSRGTSTGFDDTSEHIFTVTAINEPGEVLIALKNATGKQIIVDDFVWTATGVTLSKERFKKADAFSIYPNPTNTGFVTITNKNNSPVIVSVFDVLGKQVISTTVNNKRLNIASLNAGVYVMQLNQSGVLTTKKLVIK</sequence>
<dbReference type="InterPro" id="IPR026444">
    <property type="entry name" value="Secre_tail"/>
</dbReference>
<dbReference type="NCBIfam" id="TIGR04183">
    <property type="entry name" value="Por_Secre_tail"/>
    <property type="match status" value="1"/>
</dbReference>
<reference evidence="4 5" key="1">
    <citation type="submission" date="2019-08" db="EMBL/GenBank/DDBJ databases">
        <title>Genomes of Antarctic Bizionia species.</title>
        <authorList>
            <person name="Bowman J.P."/>
        </authorList>
    </citation>
    <scope>NUCLEOTIDE SEQUENCE [LARGE SCALE GENOMIC DNA]</scope>
    <source>
        <strain evidence="4 5">HFD</strain>
    </source>
</reference>
<evidence type="ECO:0000313" key="4">
    <source>
        <dbReference type="EMBL" id="TYB70663.1"/>
    </source>
</evidence>
<dbReference type="Pfam" id="PF18962">
    <property type="entry name" value="Por_Secre_tail"/>
    <property type="match status" value="1"/>
</dbReference>
<evidence type="ECO:0000256" key="1">
    <source>
        <dbReference type="ARBA" id="ARBA00022729"/>
    </source>
</evidence>
<dbReference type="Proteomes" id="UP000323324">
    <property type="component" value="Unassembled WGS sequence"/>
</dbReference>
<comment type="caution">
    <text evidence="4">The sequence shown here is derived from an EMBL/GenBank/DDBJ whole genome shotgun (WGS) entry which is preliminary data.</text>
</comment>
<evidence type="ECO:0000313" key="5">
    <source>
        <dbReference type="Proteomes" id="UP000323324"/>
    </source>
</evidence>
<keyword evidence="5" id="KW-1185">Reference proteome</keyword>
<organism evidence="4 5">
    <name type="scientific">Bizionia saleffrena</name>
    <dbReference type="NCBI Taxonomy" id="291189"/>
    <lineage>
        <taxon>Bacteria</taxon>
        <taxon>Pseudomonadati</taxon>
        <taxon>Bacteroidota</taxon>
        <taxon>Flavobacteriia</taxon>
        <taxon>Flavobacteriales</taxon>
        <taxon>Flavobacteriaceae</taxon>
        <taxon>Bizionia</taxon>
    </lineage>
</organism>
<evidence type="ECO:0000259" key="3">
    <source>
        <dbReference type="Pfam" id="PF18962"/>
    </source>
</evidence>